<evidence type="ECO:0000256" key="8">
    <source>
        <dbReference type="ARBA" id="ARBA00023136"/>
    </source>
</evidence>
<protein>
    <submittedName>
        <fullName evidence="11">Sodium/calcium exchanger 2</fullName>
    </submittedName>
</protein>
<dbReference type="GO" id="GO:0005432">
    <property type="term" value="F:calcium:sodium antiporter activity"/>
    <property type="evidence" value="ECO:0007669"/>
    <property type="project" value="InterPro"/>
</dbReference>
<dbReference type="InterPro" id="IPR004836">
    <property type="entry name" value="Na_Ca_Ex"/>
</dbReference>
<sequence>MAGGYVCFVVSIAGIGVLTAVIGDVASHFGCTVGFPDAVTAVTFVALGTSVPGGLIIEFIGSHPPPSIDAARPPIWHRFWSPHYSWALRVHPMAAPGRAGWSSQFKPIQANPNPIQTQFKPIHTLIQSNSQPIQANSQPIQGNSHPIHEICTPNSPPLPLKYADYFNDECVLLCRTASLSEDVPSSPLHFVRFFWLLTDYCHGWVAFWVSISWIGFMTAIIGDVASHLGCTVGLLDSVTALSLVAMGTSLPDTFASKVAALNDKYADASIGNVTGSNAVNVFLGIGIAWTLAALYHWWHGRKFLVDPGNLAFNVTIFCVGALVSIIVMMLRRMRCVGGELGGPKIIKYMTTGLLLGLWFAYITLACLEAYDVIEGF</sequence>
<comment type="subcellular location">
    <subcellularLocation>
        <location evidence="1">Endomembrane system</location>
        <topology evidence="1">Multi-pass membrane protein</topology>
    </subcellularLocation>
</comment>
<dbReference type="Gene3D" id="1.20.1420.30">
    <property type="entry name" value="NCX, central ion-binding region"/>
    <property type="match status" value="1"/>
</dbReference>
<feature type="transmembrane region" description="Helical" evidence="9">
    <location>
        <begin position="351"/>
        <end position="370"/>
    </location>
</feature>
<keyword evidence="6 9" id="KW-1133">Transmembrane helix</keyword>
<organism evidence="11 12">
    <name type="scientific">Frankliniella fusca</name>
    <dbReference type="NCBI Taxonomy" id="407009"/>
    <lineage>
        <taxon>Eukaryota</taxon>
        <taxon>Metazoa</taxon>
        <taxon>Ecdysozoa</taxon>
        <taxon>Arthropoda</taxon>
        <taxon>Hexapoda</taxon>
        <taxon>Insecta</taxon>
        <taxon>Pterygota</taxon>
        <taxon>Neoptera</taxon>
        <taxon>Paraneoptera</taxon>
        <taxon>Thysanoptera</taxon>
        <taxon>Terebrantia</taxon>
        <taxon>Thripoidea</taxon>
        <taxon>Thripidae</taxon>
        <taxon>Frankliniella</taxon>
    </lineage>
</organism>
<keyword evidence="4" id="KW-0109">Calcium transport</keyword>
<dbReference type="InterPro" id="IPR044880">
    <property type="entry name" value="NCX_ion-bd_dom_sf"/>
</dbReference>
<feature type="domain" description="Sodium/calcium exchanger membrane region" evidence="10">
    <location>
        <begin position="5"/>
        <end position="52"/>
    </location>
</feature>
<dbReference type="GO" id="GO:0030424">
    <property type="term" value="C:axon"/>
    <property type="evidence" value="ECO:0007669"/>
    <property type="project" value="TreeGrafter"/>
</dbReference>
<proteinExistence type="predicted"/>
<evidence type="ECO:0000256" key="1">
    <source>
        <dbReference type="ARBA" id="ARBA00004127"/>
    </source>
</evidence>
<dbReference type="GO" id="GO:0098794">
    <property type="term" value="C:postsynapse"/>
    <property type="evidence" value="ECO:0007669"/>
    <property type="project" value="TreeGrafter"/>
</dbReference>
<reference evidence="11" key="2">
    <citation type="journal article" date="2023" name="BMC Genomics">
        <title>Pest status, molecular evolution, and epigenetic factors derived from the genome assembly of Frankliniella fusca, a thysanopteran phytovirus vector.</title>
        <authorList>
            <person name="Catto M.A."/>
            <person name="Labadie P.E."/>
            <person name="Jacobson A.L."/>
            <person name="Kennedy G.G."/>
            <person name="Srinivasan R."/>
            <person name="Hunt B.G."/>
        </authorList>
    </citation>
    <scope>NUCLEOTIDE SEQUENCE</scope>
    <source>
        <strain evidence="11">PL_HMW_Pooled</strain>
    </source>
</reference>
<feature type="domain" description="Sodium/calcium exchanger membrane region" evidence="10">
    <location>
        <begin position="202"/>
        <end position="365"/>
    </location>
</feature>
<gene>
    <name evidence="11" type="ORF">KUF71_014385</name>
</gene>
<feature type="transmembrane region" description="Helical" evidence="9">
    <location>
        <begin position="38"/>
        <end position="57"/>
    </location>
</feature>
<evidence type="ECO:0000259" key="10">
    <source>
        <dbReference type="Pfam" id="PF01699"/>
    </source>
</evidence>
<evidence type="ECO:0000256" key="5">
    <source>
        <dbReference type="ARBA" id="ARBA00022692"/>
    </source>
</evidence>
<feature type="transmembrane region" description="Helical" evidence="9">
    <location>
        <begin position="5"/>
        <end position="26"/>
    </location>
</feature>
<keyword evidence="3" id="KW-0050">Antiport</keyword>
<dbReference type="GO" id="GO:0012505">
    <property type="term" value="C:endomembrane system"/>
    <property type="evidence" value="ECO:0007669"/>
    <property type="project" value="UniProtKB-SubCell"/>
</dbReference>
<evidence type="ECO:0000313" key="11">
    <source>
        <dbReference type="EMBL" id="KAK3926136.1"/>
    </source>
</evidence>
<feature type="transmembrane region" description="Helical" evidence="9">
    <location>
        <begin position="310"/>
        <end position="330"/>
    </location>
</feature>
<dbReference type="PANTHER" id="PTHR11878">
    <property type="entry name" value="SODIUM/CALCIUM EXCHANGER"/>
    <property type="match status" value="1"/>
</dbReference>
<dbReference type="PRINTS" id="PR01259">
    <property type="entry name" value="NACAEXCHNGR"/>
</dbReference>
<keyword evidence="2" id="KW-0813">Transport</keyword>
<evidence type="ECO:0000256" key="4">
    <source>
        <dbReference type="ARBA" id="ARBA00022568"/>
    </source>
</evidence>
<keyword evidence="7" id="KW-0406">Ion transport</keyword>
<evidence type="ECO:0000256" key="7">
    <source>
        <dbReference type="ARBA" id="ARBA00023065"/>
    </source>
</evidence>
<dbReference type="PANTHER" id="PTHR11878:SF65">
    <property type="entry name" value="NA_CA-EXCHANGE PROTEIN, ISOFORM G"/>
    <property type="match status" value="1"/>
</dbReference>
<keyword evidence="12" id="KW-1185">Reference proteome</keyword>
<name>A0AAE1LMV3_9NEOP</name>
<keyword evidence="8 9" id="KW-0472">Membrane</keyword>
<comment type="caution">
    <text evidence="11">The sequence shown here is derived from an EMBL/GenBank/DDBJ whole genome shotgun (WGS) entry which is preliminary data.</text>
</comment>
<feature type="transmembrane region" description="Helical" evidence="9">
    <location>
        <begin position="278"/>
        <end position="298"/>
    </location>
</feature>
<dbReference type="InterPro" id="IPR004837">
    <property type="entry name" value="NaCa_Exmemb"/>
</dbReference>
<dbReference type="GO" id="GO:0042383">
    <property type="term" value="C:sarcolemma"/>
    <property type="evidence" value="ECO:0007669"/>
    <property type="project" value="TreeGrafter"/>
</dbReference>
<dbReference type="InterPro" id="IPR051171">
    <property type="entry name" value="CaCA"/>
</dbReference>
<evidence type="ECO:0000256" key="3">
    <source>
        <dbReference type="ARBA" id="ARBA00022449"/>
    </source>
</evidence>
<dbReference type="AlphaFoldDB" id="A0AAE1LMV3"/>
<keyword evidence="4" id="KW-0106">Calcium</keyword>
<evidence type="ECO:0000256" key="9">
    <source>
        <dbReference type="SAM" id="Phobius"/>
    </source>
</evidence>
<accession>A0AAE1LMV3</accession>
<dbReference type="EMBL" id="JAHWGI010001243">
    <property type="protein sequence ID" value="KAK3926136.1"/>
    <property type="molecule type" value="Genomic_DNA"/>
</dbReference>
<keyword evidence="5 9" id="KW-0812">Transmembrane</keyword>
<evidence type="ECO:0000256" key="6">
    <source>
        <dbReference type="ARBA" id="ARBA00022989"/>
    </source>
</evidence>
<reference evidence="11" key="1">
    <citation type="submission" date="2021-07" db="EMBL/GenBank/DDBJ databases">
        <authorList>
            <person name="Catto M.A."/>
            <person name="Jacobson A."/>
            <person name="Kennedy G."/>
            <person name="Labadie P."/>
            <person name="Hunt B.G."/>
            <person name="Srinivasan R."/>
        </authorList>
    </citation>
    <scope>NUCLEOTIDE SEQUENCE</scope>
    <source>
        <strain evidence="11">PL_HMW_Pooled</strain>
        <tissue evidence="11">Head</tissue>
    </source>
</reference>
<evidence type="ECO:0000313" key="12">
    <source>
        <dbReference type="Proteomes" id="UP001219518"/>
    </source>
</evidence>
<dbReference type="GO" id="GO:0098703">
    <property type="term" value="P:calcium ion import across plasma membrane"/>
    <property type="evidence" value="ECO:0007669"/>
    <property type="project" value="TreeGrafter"/>
</dbReference>
<evidence type="ECO:0000256" key="2">
    <source>
        <dbReference type="ARBA" id="ARBA00022448"/>
    </source>
</evidence>
<dbReference type="Pfam" id="PF01699">
    <property type="entry name" value="Na_Ca_ex"/>
    <property type="match status" value="2"/>
</dbReference>
<dbReference type="Proteomes" id="UP001219518">
    <property type="component" value="Unassembled WGS sequence"/>
</dbReference>